<dbReference type="InterPro" id="IPR002885">
    <property type="entry name" value="PPR_rpt"/>
</dbReference>
<keyword evidence="10 12" id="KW-0863">Zinc-finger</keyword>
<dbReference type="PANTHER" id="PTHR47447:SF17">
    <property type="entry name" value="OS12G0638900 PROTEIN"/>
    <property type="match status" value="1"/>
</dbReference>
<dbReference type="Gene3D" id="4.10.1000.10">
    <property type="entry name" value="Zinc finger, CCCH-type"/>
    <property type="match status" value="1"/>
</dbReference>
<dbReference type="InterPro" id="IPR003358">
    <property type="entry name" value="tRNA_(Gua-N-7)_MeTrfase_Trmb"/>
</dbReference>
<reference evidence="15" key="1">
    <citation type="submission" date="2021-01" db="EMBL/GenBank/DDBJ databases">
        <authorList>
            <person name="Corre E."/>
            <person name="Pelletier E."/>
            <person name="Niang G."/>
            <person name="Scheremetjew M."/>
            <person name="Finn R."/>
            <person name="Kale V."/>
            <person name="Holt S."/>
            <person name="Cochrane G."/>
            <person name="Meng A."/>
            <person name="Brown T."/>
            <person name="Cohen L."/>
        </authorList>
    </citation>
    <scope>NUCLEOTIDE SEQUENCE</scope>
    <source>
        <strain evidence="15">CCMP1413</strain>
    </source>
</reference>
<keyword evidence="6" id="KW-0949">S-adenosyl-L-methionine</keyword>
<evidence type="ECO:0000256" key="1">
    <source>
        <dbReference type="ARBA" id="ARBA00000142"/>
    </source>
</evidence>
<evidence type="ECO:0000256" key="7">
    <source>
        <dbReference type="ARBA" id="ARBA00022694"/>
    </source>
</evidence>
<dbReference type="PANTHER" id="PTHR47447">
    <property type="entry name" value="OS03G0856100 PROTEIN"/>
    <property type="match status" value="1"/>
</dbReference>
<dbReference type="EMBL" id="HBDZ01014852">
    <property type="protein sequence ID" value="CAD8249886.1"/>
    <property type="molecule type" value="Transcribed_RNA"/>
</dbReference>
<keyword evidence="4" id="KW-0489">Methyltransferase</keyword>
<dbReference type="InterPro" id="IPR011990">
    <property type="entry name" value="TPR-like_helical_dom_sf"/>
</dbReference>
<dbReference type="GO" id="GO:0008176">
    <property type="term" value="F:tRNA (guanine(46)-N7)-methyltransferase activity"/>
    <property type="evidence" value="ECO:0007669"/>
    <property type="project" value="UniProtKB-EC"/>
</dbReference>
<dbReference type="Pfam" id="PF02390">
    <property type="entry name" value="Methyltransf_4"/>
    <property type="match status" value="1"/>
</dbReference>
<evidence type="ECO:0000256" key="6">
    <source>
        <dbReference type="ARBA" id="ARBA00022691"/>
    </source>
</evidence>
<evidence type="ECO:0000259" key="14">
    <source>
        <dbReference type="PROSITE" id="PS50103"/>
    </source>
</evidence>
<feature type="zinc finger region" description="C3H1-type" evidence="12">
    <location>
        <begin position="256"/>
        <end position="283"/>
    </location>
</feature>
<evidence type="ECO:0000313" key="15">
    <source>
        <dbReference type="EMBL" id="CAD8249886.1"/>
    </source>
</evidence>
<comment type="catalytic activity">
    <reaction evidence="1">
        <text>guanosine(46) in tRNA + S-adenosyl-L-methionine = N(7)-methylguanosine(46) in tRNA + S-adenosyl-L-homocysteine</text>
        <dbReference type="Rhea" id="RHEA:42708"/>
        <dbReference type="Rhea" id="RHEA-COMP:10188"/>
        <dbReference type="Rhea" id="RHEA-COMP:10189"/>
        <dbReference type="ChEBI" id="CHEBI:57856"/>
        <dbReference type="ChEBI" id="CHEBI:59789"/>
        <dbReference type="ChEBI" id="CHEBI:74269"/>
        <dbReference type="ChEBI" id="CHEBI:74480"/>
        <dbReference type="EC" id="2.1.1.33"/>
    </reaction>
</comment>
<keyword evidence="9" id="KW-0677">Repeat</keyword>
<dbReference type="InterPro" id="IPR036855">
    <property type="entry name" value="Znf_CCCH_sf"/>
</dbReference>
<dbReference type="EC" id="2.1.1.33" evidence="3"/>
<gene>
    <name evidence="15" type="ORF">PCOL08062_LOCUS11418</name>
</gene>
<keyword evidence="11 12" id="KW-0862">Zinc</keyword>
<feature type="domain" description="C3H1-type" evidence="14">
    <location>
        <begin position="256"/>
        <end position="283"/>
    </location>
</feature>
<keyword evidence="7" id="KW-0819">tRNA processing</keyword>
<evidence type="ECO:0000256" key="4">
    <source>
        <dbReference type="ARBA" id="ARBA00022603"/>
    </source>
</evidence>
<dbReference type="InterPro" id="IPR029063">
    <property type="entry name" value="SAM-dependent_MTases_sf"/>
</dbReference>
<dbReference type="Gene3D" id="3.40.50.150">
    <property type="entry name" value="Vaccinia Virus protein VP39"/>
    <property type="match status" value="1"/>
</dbReference>
<dbReference type="PROSITE" id="PS51625">
    <property type="entry name" value="SAM_MT_TRMB"/>
    <property type="match status" value="1"/>
</dbReference>
<dbReference type="Pfam" id="PF00642">
    <property type="entry name" value="zf-CCCH"/>
    <property type="match status" value="1"/>
</dbReference>
<dbReference type="AlphaFoldDB" id="A0A7R9Y875"/>
<evidence type="ECO:0000256" key="2">
    <source>
        <dbReference type="ARBA" id="ARBA00007626"/>
    </source>
</evidence>
<feature type="region of interest" description="Disordered" evidence="13">
    <location>
        <begin position="392"/>
        <end position="420"/>
    </location>
</feature>
<name>A0A7R9Y875_9VIRI</name>
<keyword evidence="8 12" id="KW-0479">Metal-binding</keyword>
<dbReference type="SUPFAM" id="SSF90229">
    <property type="entry name" value="CCCH zinc finger"/>
    <property type="match status" value="1"/>
</dbReference>
<evidence type="ECO:0000256" key="11">
    <source>
        <dbReference type="ARBA" id="ARBA00022833"/>
    </source>
</evidence>
<evidence type="ECO:0000256" key="10">
    <source>
        <dbReference type="ARBA" id="ARBA00022771"/>
    </source>
</evidence>
<keyword evidence="5" id="KW-0808">Transferase</keyword>
<proteinExistence type="inferred from homology"/>
<organism evidence="15">
    <name type="scientific">Prasinoderma coloniale</name>
    <dbReference type="NCBI Taxonomy" id="156133"/>
    <lineage>
        <taxon>Eukaryota</taxon>
        <taxon>Viridiplantae</taxon>
        <taxon>Prasinodermophyta</taxon>
        <taxon>Prasinodermophyceae</taxon>
        <taxon>Prasinodermales</taxon>
        <taxon>Prasinodermaceae</taxon>
        <taxon>Prasinoderma</taxon>
    </lineage>
</organism>
<accession>A0A7R9Y875</accession>
<dbReference type="Gene3D" id="1.25.40.10">
    <property type="entry name" value="Tetratricopeptide repeat domain"/>
    <property type="match status" value="2"/>
</dbReference>
<evidence type="ECO:0000256" key="5">
    <source>
        <dbReference type="ARBA" id="ARBA00022679"/>
    </source>
</evidence>
<dbReference type="CDD" id="cd02440">
    <property type="entry name" value="AdoMet_MTases"/>
    <property type="match status" value="1"/>
</dbReference>
<dbReference type="NCBIfam" id="TIGR00756">
    <property type="entry name" value="PPR"/>
    <property type="match status" value="1"/>
</dbReference>
<dbReference type="PROSITE" id="PS50103">
    <property type="entry name" value="ZF_C3H1"/>
    <property type="match status" value="1"/>
</dbReference>
<evidence type="ECO:0000256" key="3">
    <source>
        <dbReference type="ARBA" id="ARBA00011977"/>
    </source>
</evidence>
<evidence type="ECO:0000256" key="8">
    <source>
        <dbReference type="ARBA" id="ARBA00022723"/>
    </source>
</evidence>
<dbReference type="SUPFAM" id="SSF53335">
    <property type="entry name" value="S-adenosyl-L-methionine-dependent methyltransferases"/>
    <property type="match status" value="1"/>
</dbReference>
<evidence type="ECO:0000256" key="9">
    <source>
        <dbReference type="ARBA" id="ARBA00022737"/>
    </source>
</evidence>
<dbReference type="Pfam" id="PF13812">
    <property type="entry name" value="PPR_3"/>
    <property type="match status" value="1"/>
</dbReference>
<dbReference type="GO" id="GO:0008270">
    <property type="term" value="F:zinc ion binding"/>
    <property type="evidence" value="ECO:0007669"/>
    <property type="project" value="UniProtKB-KW"/>
</dbReference>
<dbReference type="SMART" id="SM00356">
    <property type="entry name" value="ZnF_C3H1"/>
    <property type="match status" value="1"/>
</dbReference>
<evidence type="ECO:0000256" key="13">
    <source>
        <dbReference type="SAM" id="MobiDB-lite"/>
    </source>
</evidence>
<dbReference type="InterPro" id="IPR000571">
    <property type="entry name" value="Znf_CCCH"/>
</dbReference>
<sequence>MVKRRRGEDPAADAAASAAAEEARTACEEVIARITEHAAAKRLKAAAAAYAELAQRRLPDSLRARTALLHAHVNAGDRAGAWAQLEGIKAAGFTPNVVVFTALLKADSLAGDVRGARSTLDAMVGCRPRPVLPDTRAVNTFLRCCSRCGDTGAAVEIYARMADEWEVLPDATTYRLLSRLLAQALRLHEAQALATRHRESSVTQTAVEGAPAETGAGAGAVAHPPNQGTELVPGGASWEQKAAAKRAKKEWTKREKSAVPQCMFWQRGRCDRGNSCRFFHDPALAPQLVAELMLEKHGAAVEVELAVAAAAAGLSDWPAARSALERAGAARAALDEAAARDATLMAAFDRMRQAEIDKELTRLNEAAVAASPKSAKKLAKMLRNVFLFYPEPTKPDSSGGSGGGGGGREDDAGGSKPRGKHARLVRRLMDMLMHTVGLGGLVAVGAADAAAFEARVGKVVSSKCRLRWRKVFGVKKGRELLPVKLEICSGSGDWAVAQALADAGKAHWAAMELRHDRVCHIFNRALSAGATDLCVVGGDASVIVPDHIERASVDHAYINFPEPPNHTGNREADTKHHLLTPAFFRNLHAALKPGGRLTIFSDQRAYCELLCETLSELAHERGGGYMFEAVQVKGAEAVVTTGVRVPLLCDVADVTAAGHAVAAESYFDKFWSNGDMTERFFVVVKARA</sequence>
<evidence type="ECO:0000256" key="12">
    <source>
        <dbReference type="PROSITE-ProRule" id="PRU00723"/>
    </source>
</evidence>
<protein>
    <recommendedName>
        <fullName evidence="3">tRNA (guanine(46)-N(7))-methyltransferase</fullName>
        <ecNumber evidence="3">2.1.1.33</ecNumber>
    </recommendedName>
</protein>
<comment type="similarity">
    <text evidence="2">Belongs to the PPR family. P subfamily.</text>
</comment>